<dbReference type="GO" id="GO:0016866">
    <property type="term" value="F:intramolecular transferase activity"/>
    <property type="evidence" value="ECO:0007669"/>
    <property type="project" value="InterPro"/>
</dbReference>
<dbReference type="Pfam" id="PF13249">
    <property type="entry name" value="SQHop_cyclase_N"/>
    <property type="match status" value="1"/>
</dbReference>
<dbReference type="InterPro" id="IPR008930">
    <property type="entry name" value="Terpenoid_cyclase/PrenylTrfase"/>
</dbReference>
<dbReference type="PANTHER" id="PTHR11764">
    <property type="entry name" value="TERPENE CYCLASE/MUTASE FAMILY MEMBER"/>
    <property type="match status" value="1"/>
</dbReference>
<keyword evidence="9" id="KW-1185">Reference proteome</keyword>
<dbReference type="NCBIfam" id="TIGR01507">
    <property type="entry name" value="hopene_cyclase"/>
    <property type="match status" value="1"/>
</dbReference>
<keyword evidence="5" id="KW-0472">Membrane</keyword>
<dbReference type="PROSITE" id="PS01074">
    <property type="entry name" value="TERPENE_SYNTHASES"/>
    <property type="match status" value="1"/>
</dbReference>
<dbReference type="PANTHER" id="PTHR11764:SF20">
    <property type="entry name" value="LANOSTEROL SYNTHASE"/>
    <property type="match status" value="1"/>
</dbReference>
<evidence type="ECO:0000259" key="6">
    <source>
        <dbReference type="Pfam" id="PF13243"/>
    </source>
</evidence>
<dbReference type="SFLD" id="SFLDG01016">
    <property type="entry name" value="Prenyltransferase_Like_2"/>
    <property type="match status" value="1"/>
</dbReference>
<evidence type="ECO:0000313" key="9">
    <source>
        <dbReference type="Proteomes" id="UP001179121"/>
    </source>
</evidence>
<feature type="domain" description="Squalene cyclase C-terminal" evidence="6">
    <location>
        <begin position="389"/>
        <end position="706"/>
    </location>
</feature>
<dbReference type="InterPro" id="IPR032697">
    <property type="entry name" value="SQ_cyclase_N"/>
</dbReference>
<name>A0AA86TA73_9BACT</name>
<dbReference type="InterPro" id="IPR002365">
    <property type="entry name" value="Terpene_synthase_CS"/>
</dbReference>
<evidence type="ECO:0000256" key="2">
    <source>
        <dbReference type="ARBA" id="ARBA00009755"/>
    </source>
</evidence>
<keyword evidence="5" id="KW-0812">Transmembrane</keyword>
<feature type="domain" description="Squalene cyclase N-terminal" evidence="7">
    <location>
        <begin position="78"/>
        <end position="369"/>
    </location>
</feature>
<evidence type="ECO:0000313" key="8">
    <source>
        <dbReference type="EMBL" id="CAI4030713.1"/>
    </source>
</evidence>
<dbReference type="InterPro" id="IPR032696">
    <property type="entry name" value="SQ_cyclase_C"/>
</dbReference>
<dbReference type="GO" id="GO:0016104">
    <property type="term" value="P:triterpenoid biosynthetic process"/>
    <property type="evidence" value="ECO:0007669"/>
    <property type="project" value="InterPro"/>
</dbReference>
<dbReference type="InterPro" id="IPR018333">
    <property type="entry name" value="Squalene_cyclase"/>
</dbReference>
<dbReference type="Pfam" id="PF13243">
    <property type="entry name" value="SQHop_cyclase_C"/>
    <property type="match status" value="1"/>
</dbReference>
<feature type="transmembrane region" description="Helical" evidence="5">
    <location>
        <begin position="180"/>
        <end position="202"/>
    </location>
</feature>
<comment type="similarity">
    <text evidence="2">Belongs to the terpene cyclase/mutase family.</text>
</comment>
<protein>
    <submittedName>
        <fullName evidence="8">Squalene--hopene cyclase</fullName>
    </submittedName>
</protein>
<evidence type="ECO:0000256" key="3">
    <source>
        <dbReference type="ARBA" id="ARBA00022737"/>
    </source>
</evidence>
<keyword evidence="3" id="KW-0677">Repeat</keyword>
<dbReference type="KEGG" id="nti:DNFV4_01141"/>
<evidence type="ECO:0000256" key="4">
    <source>
        <dbReference type="ARBA" id="ARBA00023235"/>
    </source>
</evidence>
<feature type="transmembrane region" description="Helical" evidence="5">
    <location>
        <begin position="222"/>
        <end position="244"/>
    </location>
</feature>
<sequence>MTPGTTEITRLKNLFSRLSGSLLGAMPARLRTGSARPRLPLLRLIARNERLGAATETHPRRVTGTALSQPDSIDDALRRSQAWLLSRQDPREGFWVAELEADATLISEYVMLRRFLRLSDPERERKVVSYLKHTQLADGGWAIYYGGPAEISASVKAYFALKLAGVSASEPFMLKARERILAMGGVVSANVFTKITLALFGQYDWRGVPSMPPEIMLLPKDFYFSIYAISYWSRAVLIPLLIVFAHRPLCRIPKEQGIDELYVTPKDQLDFSQFPPFKKDARWFTWRNVFITLDGLLKWYDGRPVESVRRYGLERAAKWMLERLNGTGGLGAIYPAMANSIFALRCLGYDAHHPLVVKALKEIEELEVHGTAFDQGQPVDTLHLQPCFSPIWDTSLLMNALVEAGLAPDHPAMVKAANWLLAKQTRTVGDWQVSAPHAKPGGWYFQFENEHYPDVDDSAVVLMALAKAKGANEEVKRAAIERGFRWVMAMQGSDGGWGAYDKDNNRMVFNYIPFADHRALLDPSTADLTGRCLEMLGALGYDQSHPAVAPALRFLKREQEPDGSWYGRWGVNYIYGTWSVLAGLKAIGEDLSLPYVRRAVAWLETHQNPDGGWGESCLSYADGAHHGRGDSTPSQTAWALLALLCAGEAESFSVVRGINYLVRHQSKDGSWEEVRHTGTGFPRVFYLRYHWYCQYFPFWALAMYRNIKARGCARADELQQAARTSGEYRV</sequence>
<comment type="pathway">
    <text evidence="1">Secondary metabolite biosynthesis; hopanoid biosynthesis.</text>
</comment>
<keyword evidence="5" id="KW-1133">Transmembrane helix</keyword>
<evidence type="ECO:0000256" key="1">
    <source>
        <dbReference type="ARBA" id="ARBA00004999"/>
    </source>
</evidence>
<dbReference type="NCBIfam" id="TIGR01787">
    <property type="entry name" value="squalene_cyclas"/>
    <property type="match status" value="1"/>
</dbReference>
<dbReference type="GO" id="GO:0005811">
    <property type="term" value="C:lipid droplet"/>
    <property type="evidence" value="ECO:0007669"/>
    <property type="project" value="InterPro"/>
</dbReference>
<dbReference type="EMBL" id="OX365700">
    <property type="protein sequence ID" value="CAI4030713.1"/>
    <property type="molecule type" value="Genomic_DNA"/>
</dbReference>
<dbReference type="Proteomes" id="UP001179121">
    <property type="component" value="Chromosome"/>
</dbReference>
<reference evidence="8" key="1">
    <citation type="submission" date="2022-10" db="EMBL/GenBank/DDBJ databases">
        <authorList>
            <person name="Koch H."/>
        </authorList>
    </citation>
    <scope>NUCLEOTIDE SEQUENCE</scope>
    <source>
        <strain evidence="8">DNF</strain>
    </source>
</reference>
<dbReference type="CDD" id="cd02892">
    <property type="entry name" value="SQCY_1"/>
    <property type="match status" value="1"/>
</dbReference>
<dbReference type="SUPFAM" id="SSF48239">
    <property type="entry name" value="Terpenoid cyclases/Protein prenyltransferases"/>
    <property type="match status" value="2"/>
</dbReference>
<evidence type="ECO:0000256" key="5">
    <source>
        <dbReference type="SAM" id="Phobius"/>
    </source>
</evidence>
<proteinExistence type="inferred from homology"/>
<dbReference type="Gene3D" id="1.50.10.20">
    <property type="match status" value="2"/>
</dbReference>
<dbReference type="InterPro" id="IPR006400">
    <property type="entry name" value="Hopene-cyclase"/>
</dbReference>
<keyword evidence="4" id="KW-0413">Isomerase</keyword>
<evidence type="ECO:0000259" key="7">
    <source>
        <dbReference type="Pfam" id="PF13249"/>
    </source>
</evidence>
<dbReference type="AlphaFoldDB" id="A0AA86TA73"/>
<accession>A0AA86TA73</accession>
<organism evidence="8 9">
    <name type="scientific">Nitrospira tepida</name>
    <dbReference type="NCBI Taxonomy" id="2973512"/>
    <lineage>
        <taxon>Bacteria</taxon>
        <taxon>Pseudomonadati</taxon>
        <taxon>Nitrospirota</taxon>
        <taxon>Nitrospiria</taxon>
        <taxon>Nitrospirales</taxon>
        <taxon>Nitrospiraceae</taxon>
        <taxon>Nitrospira</taxon>
    </lineage>
</organism>
<gene>
    <name evidence="8" type="ORF">DNFV4_01141</name>
</gene>